<gene>
    <name evidence="1" type="ORF">EVAR_61851_1</name>
</gene>
<evidence type="ECO:0000313" key="2">
    <source>
        <dbReference type="Proteomes" id="UP000299102"/>
    </source>
</evidence>
<evidence type="ECO:0000313" key="1">
    <source>
        <dbReference type="EMBL" id="GBP92532.1"/>
    </source>
</evidence>
<dbReference type="AlphaFoldDB" id="A0A4C1ZYF9"/>
<keyword evidence="2" id="KW-1185">Reference proteome</keyword>
<sequence length="145" mass="16001">MSHFNVNKEDWTTLDEKIKIRKSGDELHQLSETVTEELLQLKNSPISWKFRKLGESVAGDRRELAAAGARLSDPGAQITQQFASSENKRHALPRIKLSALHTFMTASSPEGAAEGGRRLQRLYTSRAVGETVILSSRGTLVSANL</sequence>
<organism evidence="1 2">
    <name type="scientific">Eumeta variegata</name>
    <name type="common">Bagworm moth</name>
    <name type="synonym">Eumeta japonica</name>
    <dbReference type="NCBI Taxonomy" id="151549"/>
    <lineage>
        <taxon>Eukaryota</taxon>
        <taxon>Metazoa</taxon>
        <taxon>Ecdysozoa</taxon>
        <taxon>Arthropoda</taxon>
        <taxon>Hexapoda</taxon>
        <taxon>Insecta</taxon>
        <taxon>Pterygota</taxon>
        <taxon>Neoptera</taxon>
        <taxon>Endopterygota</taxon>
        <taxon>Lepidoptera</taxon>
        <taxon>Glossata</taxon>
        <taxon>Ditrysia</taxon>
        <taxon>Tineoidea</taxon>
        <taxon>Psychidae</taxon>
        <taxon>Oiketicinae</taxon>
        <taxon>Eumeta</taxon>
    </lineage>
</organism>
<proteinExistence type="predicted"/>
<accession>A0A4C1ZYF9</accession>
<reference evidence="1 2" key="1">
    <citation type="journal article" date="2019" name="Commun. Biol.">
        <title>The bagworm genome reveals a unique fibroin gene that provides high tensile strength.</title>
        <authorList>
            <person name="Kono N."/>
            <person name="Nakamura H."/>
            <person name="Ohtoshi R."/>
            <person name="Tomita M."/>
            <person name="Numata K."/>
            <person name="Arakawa K."/>
        </authorList>
    </citation>
    <scope>NUCLEOTIDE SEQUENCE [LARGE SCALE GENOMIC DNA]</scope>
</reference>
<dbReference type="EMBL" id="BGZK01002281">
    <property type="protein sequence ID" value="GBP92532.1"/>
    <property type="molecule type" value="Genomic_DNA"/>
</dbReference>
<protein>
    <submittedName>
        <fullName evidence="1">Uncharacterized protein</fullName>
    </submittedName>
</protein>
<dbReference type="Proteomes" id="UP000299102">
    <property type="component" value="Unassembled WGS sequence"/>
</dbReference>
<name>A0A4C1ZYF9_EUMVA</name>
<comment type="caution">
    <text evidence="1">The sequence shown here is derived from an EMBL/GenBank/DDBJ whole genome shotgun (WGS) entry which is preliminary data.</text>
</comment>